<accession>A0A2T2WJS7</accession>
<dbReference type="PANTHER" id="PTHR42718:SF39">
    <property type="entry name" value="ACTINORHODIN TRANSPORTER-RELATED"/>
    <property type="match status" value="1"/>
</dbReference>
<sequence length="93" mass="10196">MTLSIQNSSHRWWALGAIAFGLFMALLDVTIVNVALPSIQRGFHESYTSLEWVVNAYVLVVAVLLVTSSRLGDIPLVTFAGTDRLPMIPPAVR</sequence>
<evidence type="ECO:0000256" key="6">
    <source>
        <dbReference type="SAM" id="Phobius"/>
    </source>
</evidence>
<dbReference type="Gene3D" id="1.20.1720.10">
    <property type="entry name" value="Multidrug resistance protein D"/>
    <property type="match status" value="1"/>
</dbReference>
<keyword evidence="4 6" id="KW-1133">Transmembrane helix</keyword>
<feature type="domain" description="Major facilitator superfamily (MFS) profile" evidence="7">
    <location>
        <begin position="14"/>
        <end position="93"/>
    </location>
</feature>
<evidence type="ECO:0000259" key="7">
    <source>
        <dbReference type="PROSITE" id="PS50850"/>
    </source>
</evidence>
<gene>
    <name evidence="8" type="ORF">C7B45_06575</name>
</gene>
<dbReference type="InterPro" id="IPR036259">
    <property type="entry name" value="MFS_trans_sf"/>
</dbReference>
<dbReference type="PROSITE" id="PS50850">
    <property type="entry name" value="MFS"/>
    <property type="match status" value="1"/>
</dbReference>
<dbReference type="GO" id="GO:0022857">
    <property type="term" value="F:transmembrane transporter activity"/>
    <property type="evidence" value="ECO:0007669"/>
    <property type="project" value="InterPro"/>
</dbReference>
<dbReference type="AlphaFoldDB" id="A0A2T2WJS7"/>
<keyword evidence="2" id="KW-0813">Transport</keyword>
<proteinExistence type="predicted"/>
<feature type="transmembrane region" description="Helical" evidence="6">
    <location>
        <begin position="12"/>
        <end position="36"/>
    </location>
</feature>
<comment type="subcellular location">
    <subcellularLocation>
        <location evidence="1">Cell membrane</location>
        <topology evidence="1">Multi-pass membrane protein</topology>
    </subcellularLocation>
</comment>
<evidence type="ECO:0000256" key="3">
    <source>
        <dbReference type="ARBA" id="ARBA00022692"/>
    </source>
</evidence>
<dbReference type="InterPro" id="IPR020846">
    <property type="entry name" value="MFS_dom"/>
</dbReference>
<dbReference type="EMBL" id="PXYV01000016">
    <property type="protein sequence ID" value="PSR22482.1"/>
    <property type="molecule type" value="Genomic_DNA"/>
</dbReference>
<keyword evidence="3 6" id="KW-0812">Transmembrane</keyword>
<evidence type="ECO:0000256" key="2">
    <source>
        <dbReference type="ARBA" id="ARBA00022448"/>
    </source>
</evidence>
<evidence type="ECO:0000256" key="5">
    <source>
        <dbReference type="ARBA" id="ARBA00023136"/>
    </source>
</evidence>
<name>A0A2T2WJS7_9FIRM</name>
<organism evidence="8 9">
    <name type="scientific">Sulfobacillus acidophilus</name>
    <dbReference type="NCBI Taxonomy" id="53633"/>
    <lineage>
        <taxon>Bacteria</taxon>
        <taxon>Bacillati</taxon>
        <taxon>Bacillota</taxon>
        <taxon>Clostridia</taxon>
        <taxon>Eubacteriales</taxon>
        <taxon>Clostridiales Family XVII. Incertae Sedis</taxon>
        <taxon>Sulfobacillus</taxon>
    </lineage>
</organism>
<comment type="caution">
    <text evidence="8">The sequence shown here is derived from an EMBL/GenBank/DDBJ whole genome shotgun (WGS) entry which is preliminary data.</text>
</comment>
<evidence type="ECO:0000256" key="4">
    <source>
        <dbReference type="ARBA" id="ARBA00022989"/>
    </source>
</evidence>
<evidence type="ECO:0000313" key="9">
    <source>
        <dbReference type="Proteomes" id="UP000241848"/>
    </source>
</evidence>
<protein>
    <recommendedName>
        <fullName evidence="7">Major facilitator superfamily (MFS) profile domain-containing protein</fullName>
    </recommendedName>
</protein>
<evidence type="ECO:0000256" key="1">
    <source>
        <dbReference type="ARBA" id="ARBA00004651"/>
    </source>
</evidence>
<reference evidence="8 9" key="1">
    <citation type="journal article" date="2014" name="BMC Genomics">
        <title>Comparison of environmental and isolate Sulfobacillus genomes reveals diverse carbon, sulfur, nitrogen, and hydrogen metabolisms.</title>
        <authorList>
            <person name="Justice N.B."/>
            <person name="Norman A."/>
            <person name="Brown C.T."/>
            <person name="Singh A."/>
            <person name="Thomas B.C."/>
            <person name="Banfield J.F."/>
        </authorList>
    </citation>
    <scope>NUCLEOTIDE SEQUENCE [LARGE SCALE GENOMIC DNA]</scope>
    <source>
        <strain evidence="8">AMDSBA3</strain>
    </source>
</reference>
<feature type="transmembrane region" description="Helical" evidence="6">
    <location>
        <begin position="56"/>
        <end position="79"/>
    </location>
</feature>
<keyword evidence="5 6" id="KW-0472">Membrane</keyword>
<dbReference type="GO" id="GO:0005886">
    <property type="term" value="C:plasma membrane"/>
    <property type="evidence" value="ECO:0007669"/>
    <property type="project" value="UniProtKB-SubCell"/>
</dbReference>
<dbReference type="Proteomes" id="UP000241848">
    <property type="component" value="Unassembled WGS sequence"/>
</dbReference>
<dbReference type="SUPFAM" id="SSF103473">
    <property type="entry name" value="MFS general substrate transporter"/>
    <property type="match status" value="1"/>
</dbReference>
<evidence type="ECO:0000313" key="8">
    <source>
        <dbReference type="EMBL" id="PSR22482.1"/>
    </source>
</evidence>
<dbReference type="PANTHER" id="PTHR42718">
    <property type="entry name" value="MAJOR FACILITATOR SUPERFAMILY MULTIDRUG TRANSPORTER MFSC"/>
    <property type="match status" value="1"/>
</dbReference>